<evidence type="ECO:0000256" key="1">
    <source>
        <dbReference type="SAM" id="MobiDB-lite"/>
    </source>
</evidence>
<dbReference type="Gene3D" id="2.180.10.10">
    <property type="entry name" value="RHS repeat-associated core"/>
    <property type="match status" value="1"/>
</dbReference>
<sequence>MSYTDADNGVTRTEYDRLDRPVKETDSVPSTKTFAYDHAAEPRGLATSMTDSVAGTFGAKYDADGSVSEERLPGGFTMRERTDASGSAFARTYTRDSDGKLLLSDGVVESVHGQWLEHSGAPGEFSSQKYRYDKTGRLVETADTYGQMCIRRVYGFDNNANRTSLRTVSGAPGAACPADGGTTVTSAFDSADRLVDPGYVYDAFGRASAQPDGIANTFYANDLVKSQTTATDRQVWTLDAAHRFRSWTTEAKQEDGTWLNTGKKLNHYDSDEDSPRWIVENETGEVSRNVSSLGGDLGATTSAAGDVQLQLANLHDDVSLVLPLDVAQAPTVSDSDEFGNIRPGLPNQRYGWLGAKQRSAETVTGVTLMGVRLYDPKLGRFLSIDPVEGGSLNNYEYSGADPVNNVDLDGRWWRKAGGLAKKWAGAAARRWAFGYIGNYVYCRVKTGRNIRGCLKWSLTPWYRHLGKWAYKKTRQGFRNLRYAYNKHKNKIRGGRWLPRW</sequence>
<dbReference type="NCBIfam" id="TIGR03696">
    <property type="entry name" value="Rhs_assc_core"/>
    <property type="match status" value="1"/>
</dbReference>
<keyword evidence="3" id="KW-1185">Reference proteome</keyword>
<dbReference type="PANTHER" id="PTHR32305">
    <property type="match status" value="1"/>
</dbReference>
<accession>A0ABS8Z8R9</accession>
<dbReference type="Proteomes" id="UP001521150">
    <property type="component" value="Unassembled WGS sequence"/>
</dbReference>
<protein>
    <submittedName>
        <fullName evidence="2">RHS repeat-associated core domain-containing protein</fullName>
    </submittedName>
</protein>
<feature type="compositionally biased region" description="Basic and acidic residues" evidence="1">
    <location>
        <begin position="13"/>
        <end position="26"/>
    </location>
</feature>
<evidence type="ECO:0000313" key="2">
    <source>
        <dbReference type="EMBL" id="MCE7003802.1"/>
    </source>
</evidence>
<feature type="region of interest" description="Disordered" evidence="1">
    <location>
        <begin position="1"/>
        <end position="28"/>
    </location>
</feature>
<name>A0ABS8Z8R9_9PSEU</name>
<evidence type="ECO:0000313" key="3">
    <source>
        <dbReference type="Proteomes" id="UP001521150"/>
    </source>
</evidence>
<dbReference type="InterPro" id="IPR022385">
    <property type="entry name" value="Rhs_assc_core"/>
</dbReference>
<gene>
    <name evidence="2" type="ORF">LWC34_13330</name>
</gene>
<organism evidence="2 3">
    <name type="scientific">Kibdelosporangium philippinense</name>
    <dbReference type="NCBI Taxonomy" id="211113"/>
    <lineage>
        <taxon>Bacteria</taxon>
        <taxon>Bacillati</taxon>
        <taxon>Actinomycetota</taxon>
        <taxon>Actinomycetes</taxon>
        <taxon>Pseudonocardiales</taxon>
        <taxon>Pseudonocardiaceae</taxon>
        <taxon>Kibdelosporangium</taxon>
    </lineage>
</organism>
<reference evidence="2 3" key="1">
    <citation type="submission" date="2021-12" db="EMBL/GenBank/DDBJ databases">
        <title>Genome sequence of Kibdelosporangium philippinense ATCC 49844.</title>
        <authorList>
            <person name="Fedorov E.A."/>
            <person name="Omeragic M."/>
            <person name="Shalygina K.F."/>
            <person name="Maclea K.S."/>
        </authorList>
    </citation>
    <scope>NUCLEOTIDE SEQUENCE [LARGE SCALE GENOMIC DNA]</scope>
    <source>
        <strain evidence="2 3">ATCC 49844</strain>
    </source>
</reference>
<dbReference type="EMBL" id="JAJVCN010000001">
    <property type="protein sequence ID" value="MCE7003802.1"/>
    <property type="molecule type" value="Genomic_DNA"/>
</dbReference>
<dbReference type="InterPro" id="IPR050708">
    <property type="entry name" value="T6SS_VgrG/RHS"/>
</dbReference>
<comment type="caution">
    <text evidence="2">The sequence shown here is derived from an EMBL/GenBank/DDBJ whole genome shotgun (WGS) entry which is preliminary data.</text>
</comment>
<proteinExistence type="predicted"/>
<dbReference type="PANTHER" id="PTHR32305:SF15">
    <property type="entry name" value="PROTEIN RHSA-RELATED"/>
    <property type="match status" value="1"/>
</dbReference>